<dbReference type="PANTHER" id="PTHR33395:SF22">
    <property type="entry name" value="REVERSE TRANSCRIPTASE DOMAIN-CONTAINING PROTEIN"/>
    <property type="match status" value="1"/>
</dbReference>
<dbReference type="Proteomes" id="UP000683360">
    <property type="component" value="Unassembled WGS sequence"/>
</dbReference>
<evidence type="ECO:0000313" key="2">
    <source>
        <dbReference type="EMBL" id="CAG2205092.1"/>
    </source>
</evidence>
<keyword evidence="3" id="KW-1185">Reference proteome</keyword>
<name>A0A8S3REA1_MYTED</name>
<dbReference type="PANTHER" id="PTHR33395">
    <property type="entry name" value="TRANSCRIPTASE, PUTATIVE-RELATED-RELATED"/>
    <property type="match status" value="1"/>
</dbReference>
<reference evidence="2" key="1">
    <citation type="submission" date="2021-03" db="EMBL/GenBank/DDBJ databases">
        <authorList>
            <person name="Bekaert M."/>
        </authorList>
    </citation>
    <scope>NUCLEOTIDE SEQUENCE</scope>
</reference>
<protein>
    <submittedName>
        <fullName evidence="2">Uncharacterized protein</fullName>
    </submittedName>
</protein>
<evidence type="ECO:0000313" key="3">
    <source>
        <dbReference type="Proteomes" id="UP000683360"/>
    </source>
</evidence>
<keyword evidence="1" id="KW-0732">Signal</keyword>
<dbReference type="GO" id="GO:0031012">
    <property type="term" value="C:extracellular matrix"/>
    <property type="evidence" value="ECO:0007669"/>
    <property type="project" value="TreeGrafter"/>
</dbReference>
<dbReference type="GO" id="GO:0061343">
    <property type="term" value="P:cell adhesion involved in heart morphogenesis"/>
    <property type="evidence" value="ECO:0007669"/>
    <property type="project" value="TreeGrafter"/>
</dbReference>
<dbReference type="EMBL" id="CAJPWZ010001011">
    <property type="protein sequence ID" value="CAG2205092.1"/>
    <property type="molecule type" value="Genomic_DNA"/>
</dbReference>
<proteinExistence type="predicted"/>
<dbReference type="AlphaFoldDB" id="A0A8S3REA1"/>
<accession>A0A8S3REA1</accession>
<dbReference type="GO" id="GO:0007508">
    <property type="term" value="P:larval heart development"/>
    <property type="evidence" value="ECO:0007669"/>
    <property type="project" value="TreeGrafter"/>
</dbReference>
<gene>
    <name evidence="2" type="ORF">MEDL_19492</name>
</gene>
<comment type="caution">
    <text evidence="2">The sequence shown here is derived from an EMBL/GenBank/DDBJ whole genome shotgun (WGS) entry which is preliminary data.</text>
</comment>
<feature type="chain" id="PRO_5035850263" evidence="1">
    <location>
        <begin position="19"/>
        <end position="154"/>
    </location>
</feature>
<feature type="signal peptide" evidence="1">
    <location>
        <begin position="1"/>
        <end position="18"/>
    </location>
</feature>
<organism evidence="2 3">
    <name type="scientific">Mytilus edulis</name>
    <name type="common">Blue mussel</name>
    <dbReference type="NCBI Taxonomy" id="6550"/>
    <lineage>
        <taxon>Eukaryota</taxon>
        <taxon>Metazoa</taxon>
        <taxon>Spiralia</taxon>
        <taxon>Lophotrochozoa</taxon>
        <taxon>Mollusca</taxon>
        <taxon>Bivalvia</taxon>
        <taxon>Autobranchia</taxon>
        <taxon>Pteriomorphia</taxon>
        <taxon>Mytilida</taxon>
        <taxon>Mytiloidea</taxon>
        <taxon>Mytilidae</taxon>
        <taxon>Mytilinae</taxon>
        <taxon>Mytilus</taxon>
    </lineage>
</organism>
<evidence type="ECO:0000256" key="1">
    <source>
        <dbReference type="SAM" id="SignalP"/>
    </source>
</evidence>
<sequence>MYSLLVAILTYQILTGHAEQTIDHRQYPTRTDQAFLELVADNGLEKIEDFPSHKENTLDLLLTSHASFKSRCKPLSSIENSDRGIVLLVWFVNHLYLNQSEVKYSYGKKPKYIKIKEDLQNFITTFKNIKDRSVESLWQAIKTAVHTAIEKRVP</sequence>